<evidence type="ECO:0000313" key="2">
    <source>
        <dbReference type="Proteomes" id="UP001057291"/>
    </source>
</evidence>
<dbReference type="Proteomes" id="UP001057291">
    <property type="component" value="Unassembled WGS sequence"/>
</dbReference>
<name>A0AAV4LK88_9BACL</name>
<dbReference type="EMBL" id="BOQE01000001">
    <property type="protein sequence ID" value="GIM48233.1"/>
    <property type="molecule type" value="Genomic_DNA"/>
</dbReference>
<gene>
    <name evidence="1" type="ORF">DNHGIG_37820</name>
</gene>
<dbReference type="RefSeq" id="WP_282201128.1">
    <property type="nucleotide sequence ID" value="NZ_BOQE01000001.1"/>
</dbReference>
<protein>
    <submittedName>
        <fullName evidence="1">Uncharacterized protein</fullName>
    </submittedName>
</protein>
<accession>A0AAV4LK88</accession>
<proteinExistence type="predicted"/>
<sequence>MKDASTDSLENRFERLRRLLDVWRDMLQQKEKEVLQCFYQDDLSGIARLMDEKKRLAIRIQHIQAFVDKWEFIESRIFSQDRDSQSVPYP</sequence>
<comment type="caution">
    <text evidence="1">The sequence shown here is derived from an EMBL/GenBank/DDBJ whole genome shotgun (WGS) entry which is preliminary data.</text>
</comment>
<keyword evidence="2" id="KW-1185">Reference proteome</keyword>
<organism evidence="1 2">
    <name type="scientific">Collibacillus ludicampi</name>
    <dbReference type="NCBI Taxonomy" id="2771369"/>
    <lineage>
        <taxon>Bacteria</taxon>
        <taxon>Bacillati</taxon>
        <taxon>Bacillota</taxon>
        <taxon>Bacilli</taxon>
        <taxon>Bacillales</taxon>
        <taxon>Alicyclobacillaceae</taxon>
        <taxon>Collibacillus</taxon>
    </lineage>
</organism>
<dbReference type="AlphaFoldDB" id="A0AAV4LK88"/>
<evidence type="ECO:0000313" key="1">
    <source>
        <dbReference type="EMBL" id="GIM48233.1"/>
    </source>
</evidence>
<reference evidence="1" key="1">
    <citation type="journal article" date="2023" name="Int. J. Syst. Evol. Microbiol.">
        <title>Collibacillus ludicampi gen. nov., sp. nov., a new soil bacterium of the family Alicyclobacillaceae.</title>
        <authorList>
            <person name="Jojima T."/>
            <person name="Ioku Y."/>
            <person name="Fukuta Y."/>
            <person name="Shirasaka N."/>
            <person name="Matsumura Y."/>
            <person name="Mori M."/>
        </authorList>
    </citation>
    <scope>NUCLEOTIDE SEQUENCE</scope>
    <source>
        <strain evidence="1">TP075</strain>
    </source>
</reference>